<dbReference type="Proteomes" id="UP000822688">
    <property type="component" value="Chromosome 6"/>
</dbReference>
<gene>
    <name evidence="1" type="ORF">KC19_6G222500</name>
</gene>
<evidence type="ECO:0000313" key="2">
    <source>
        <dbReference type="Proteomes" id="UP000822688"/>
    </source>
</evidence>
<reference evidence="1 2" key="1">
    <citation type="submission" date="2020-06" db="EMBL/GenBank/DDBJ databases">
        <title>WGS assembly of Ceratodon purpureus strain R40.</title>
        <authorList>
            <person name="Carey S.B."/>
            <person name="Jenkins J."/>
            <person name="Shu S."/>
            <person name="Lovell J.T."/>
            <person name="Sreedasyam A."/>
            <person name="Maumus F."/>
            <person name="Tiley G.P."/>
            <person name="Fernandez-Pozo N."/>
            <person name="Barry K."/>
            <person name="Chen C."/>
            <person name="Wang M."/>
            <person name="Lipzen A."/>
            <person name="Daum C."/>
            <person name="Saski C.A."/>
            <person name="Payton A.C."/>
            <person name="Mcbreen J.C."/>
            <person name="Conrad R.E."/>
            <person name="Kollar L.M."/>
            <person name="Olsson S."/>
            <person name="Huttunen S."/>
            <person name="Landis J.B."/>
            <person name="Wickett N.J."/>
            <person name="Johnson M.G."/>
            <person name="Rensing S.A."/>
            <person name="Grimwood J."/>
            <person name="Schmutz J."/>
            <person name="Mcdaniel S.F."/>
        </authorList>
    </citation>
    <scope>NUCLEOTIDE SEQUENCE [LARGE SCALE GENOMIC DNA]</scope>
    <source>
        <strain evidence="1 2">R40</strain>
    </source>
</reference>
<organism evidence="1 2">
    <name type="scientific">Ceratodon purpureus</name>
    <name type="common">Fire moss</name>
    <name type="synonym">Dicranum purpureum</name>
    <dbReference type="NCBI Taxonomy" id="3225"/>
    <lineage>
        <taxon>Eukaryota</taxon>
        <taxon>Viridiplantae</taxon>
        <taxon>Streptophyta</taxon>
        <taxon>Embryophyta</taxon>
        <taxon>Bryophyta</taxon>
        <taxon>Bryophytina</taxon>
        <taxon>Bryopsida</taxon>
        <taxon>Dicranidae</taxon>
        <taxon>Pseudoditrichales</taxon>
        <taxon>Ditrichaceae</taxon>
        <taxon>Ceratodon</taxon>
    </lineage>
</organism>
<sequence length="67" mass="7457">ARIVETSSILCWSDIAVWRQLLSGYVRFLVLILSNRIYASLSLGDTSVLAEARQLVLPIHAQGHTFS</sequence>
<comment type="caution">
    <text evidence="1">The sequence shown here is derived from an EMBL/GenBank/DDBJ whole genome shotgun (WGS) entry which is preliminary data.</text>
</comment>
<feature type="non-terminal residue" evidence="1">
    <location>
        <position position="1"/>
    </location>
</feature>
<name>A0A8T0HKF5_CERPU</name>
<dbReference type="EMBL" id="CM026427">
    <property type="protein sequence ID" value="KAG0571248.1"/>
    <property type="molecule type" value="Genomic_DNA"/>
</dbReference>
<evidence type="ECO:0000313" key="1">
    <source>
        <dbReference type="EMBL" id="KAG0571248.1"/>
    </source>
</evidence>
<accession>A0A8T0HKF5</accession>
<proteinExistence type="predicted"/>
<dbReference type="AlphaFoldDB" id="A0A8T0HKF5"/>
<protein>
    <submittedName>
        <fullName evidence="1">Uncharacterized protein</fullName>
    </submittedName>
</protein>
<keyword evidence="2" id="KW-1185">Reference proteome</keyword>